<evidence type="ECO:0000256" key="6">
    <source>
        <dbReference type="ARBA" id="ARBA00022824"/>
    </source>
</evidence>
<dbReference type="EMBL" id="DS985243">
    <property type="protein sequence ID" value="EDV26535.1"/>
    <property type="molecule type" value="Genomic_DNA"/>
</dbReference>
<evidence type="ECO:0000256" key="4">
    <source>
        <dbReference type="ARBA" id="ARBA00022448"/>
    </source>
</evidence>
<keyword evidence="5 13" id="KW-0812">Transmembrane</keyword>
<evidence type="ECO:0000256" key="13">
    <source>
        <dbReference type="SAM" id="Phobius"/>
    </source>
</evidence>
<dbReference type="HOGENOM" id="CLU_087320_0_0_1"/>
<sequence>MVTMTRIEIDFQRLLSRCEAMASEITRTDKPIDWRLERFIDTLYNKYLELEKSGSYSGPQSITDYTKRMNFLKCYVENEKSRKRTSEIEQPTTTARYLLNGDSHPDENGKNLHYLARSKYHKDMKEELFSKDIKKKNPLPGQEEASLRKRLLGDENSTDDNVDDDALLKYHRANHEKITEEMAGMAKSLKQTSLLTRAIIQEDNKNLQSINKTADSNYERLKVESDRLSKHVKKPCAWWLWIMLAFVCFIFISMIVFIRIFPKRRY</sequence>
<keyword evidence="9 13" id="KW-1133">Transmembrane helix</keyword>
<feature type="region of interest" description="Disordered" evidence="12">
    <location>
        <begin position="82"/>
        <end position="103"/>
    </location>
</feature>
<evidence type="ECO:0000256" key="8">
    <source>
        <dbReference type="ARBA" id="ARBA00022927"/>
    </source>
</evidence>
<evidence type="ECO:0000313" key="15">
    <source>
        <dbReference type="Proteomes" id="UP000009022"/>
    </source>
</evidence>
<dbReference type="GO" id="GO:0005783">
    <property type="term" value="C:endoplasmic reticulum"/>
    <property type="evidence" value="ECO:0000318"/>
    <property type="project" value="GO_Central"/>
</dbReference>
<evidence type="ECO:0000256" key="1">
    <source>
        <dbReference type="ARBA" id="ARBA00004163"/>
    </source>
</evidence>
<evidence type="ECO:0000313" key="14">
    <source>
        <dbReference type="EMBL" id="EDV26535.1"/>
    </source>
</evidence>
<proteinExistence type="inferred from homology"/>
<feature type="transmembrane region" description="Helical" evidence="13">
    <location>
        <begin position="238"/>
        <end position="261"/>
    </location>
</feature>
<evidence type="ECO:0000256" key="2">
    <source>
        <dbReference type="ARBA" id="ARBA00007891"/>
    </source>
</evidence>
<dbReference type="PANTHER" id="PTHR13050">
    <property type="entry name" value="USE1-LIKE PROTEIN"/>
    <property type="match status" value="1"/>
</dbReference>
<keyword evidence="7" id="KW-0931">ER-Golgi transport</keyword>
<comment type="subcellular location">
    <subcellularLocation>
        <location evidence="1">Endoplasmic reticulum membrane</location>
        <topology evidence="1">Single-pass type IV membrane protein</topology>
    </subcellularLocation>
</comment>
<name>B3RSL7_TRIAD</name>
<evidence type="ECO:0000256" key="3">
    <source>
        <dbReference type="ARBA" id="ARBA00015843"/>
    </source>
</evidence>
<accession>B3RSL7</accession>
<dbReference type="eggNOG" id="KOG2678">
    <property type="taxonomic scope" value="Eukaryota"/>
</dbReference>
<keyword evidence="15" id="KW-1185">Reference proteome</keyword>
<dbReference type="GO" id="GO:0005789">
    <property type="term" value="C:endoplasmic reticulum membrane"/>
    <property type="evidence" value="ECO:0007669"/>
    <property type="project" value="UniProtKB-SubCell"/>
</dbReference>
<dbReference type="CDD" id="cd15860">
    <property type="entry name" value="SNARE_USE1"/>
    <property type="match status" value="1"/>
</dbReference>
<dbReference type="PhylomeDB" id="B3RSL7"/>
<dbReference type="CTD" id="6752289"/>
<dbReference type="GeneID" id="6752289"/>
<dbReference type="InParanoid" id="B3RSL7"/>
<organism evidence="14 15">
    <name type="scientific">Trichoplax adhaerens</name>
    <name type="common">Trichoplax reptans</name>
    <dbReference type="NCBI Taxonomy" id="10228"/>
    <lineage>
        <taxon>Eukaryota</taxon>
        <taxon>Metazoa</taxon>
        <taxon>Placozoa</taxon>
        <taxon>Uniplacotomia</taxon>
        <taxon>Trichoplacea</taxon>
        <taxon>Trichoplacidae</taxon>
        <taxon>Trichoplax</taxon>
    </lineage>
</organism>
<evidence type="ECO:0000256" key="7">
    <source>
        <dbReference type="ARBA" id="ARBA00022892"/>
    </source>
</evidence>
<dbReference type="GO" id="GO:0005484">
    <property type="term" value="F:SNAP receptor activity"/>
    <property type="evidence" value="ECO:0000318"/>
    <property type="project" value="GO_Central"/>
</dbReference>
<protein>
    <recommendedName>
        <fullName evidence="3">Vesicle transport protein USE1</fullName>
    </recommendedName>
    <alternativeName>
        <fullName evidence="11">USE1-like protein</fullName>
    </alternativeName>
</protein>
<evidence type="ECO:0000256" key="12">
    <source>
        <dbReference type="SAM" id="MobiDB-lite"/>
    </source>
</evidence>
<dbReference type="AlphaFoldDB" id="B3RSL7"/>
<dbReference type="Pfam" id="PF09753">
    <property type="entry name" value="Use1"/>
    <property type="match status" value="1"/>
</dbReference>
<dbReference type="OrthoDB" id="4506189at2759"/>
<dbReference type="STRING" id="10228.B3RSL7"/>
<keyword evidence="10 13" id="KW-0472">Membrane</keyword>
<dbReference type="InterPro" id="IPR019150">
    <property type="entry name" value="Vesicle_transport_protein_Use1"/>
</dbReference>
<dbReference type="Proteomes" id="UP000009022">
    <property type="component" value="Unassembled WGS sequence"/>
</dbReference>
<gene>
    <name evidence="14" type="ORF">TRIADDRAFT_54646</name>
</gene>
<dbReference type="RefSeq" id="XP_002110531.1">
    <property type="nucleotide sequence ID" value="XM_002110495.1"/>
</dbReference>
<evidence type="ECO:0000256" key="5">
    <source>
        <dbReference type="ARBA" id="ARBA00022692"/>
    </source>
</evidence>
<dbReference type="PANTHER" id="PTHR13050:SF7">
    <property type="entry name" value="VESICLE TRANSPORT PROTEIN USE1"/>
    <property type="match status" value="1"/>
</dbReference>
<evidence type="ECO:0000256" key="10">
    <source>
        <dbReference type="ARBA" id="ARBA00023136"/>
    </source>
</evidence>
<dbReference type="GO" id="GO:0031201">
    <property type="term" value="C:SNARE complex"/>
    <property type="evidence" value="ECO:0000318"/>
    <property type="project" value="GO_Central"/>
</dbReference>
<dbReference type="KEGG" id="tad:TRIADDRAFT_54646"/>
<dbReference type="GO" id="GO:0006890">
    <property type="term" value="P:retrograde vesicle-mediated transport, Golgi to endoplasmic reticulum"/>
    <property type="evidence" value="ECO:0000318"/>
    <property type="project" value="GO_Central"/>
</dbReference>
<keyword evidence="8" id="KW-0653">Protein transport</keyword>
<evidence type="ECO:0000256" key="11">
    <source>
        <dbReference type="ARBA" id="ARBA00032711"/>
    </source>
</evidence>
<keyword evidence="4" id="KW-0813">Transport</keyword>
<keyword evidence="6" id="KW-0256">Endoplasmic reticulum</keyword>
<dbReference type="GO" id="GO:0015031">
    <property type="term" value="P:protein transport"/>
    <property type="evidence" value="ECO:0007669"/>
    <property type="project" value="UniProtKB-KW"/>
</dbReference>
<reference evidence="14 15" key="1">
    <citation type="journal article" date="2008" name="Nature">
        <title>The Trichoplax genome and the nature of placozoans.</title>
        <authorList>
            <person name="Srivastava M."/>
            <person name="Begovic E."/>
            <person name="Chapman J."/>
            <person name="Putnam N.H."/>
            <person name="Hellsten U."/>
            <person name="Kawashima T."/>
            <person name="Kuo A."/>
            <person name="Mitros T."/>
            <person name="Salamov A."/>
            <person name="Carpenter M.L."/>
            <person name="Signorovitch A.Y."/>
            <person name="Moreno M.A."/>
            <person name="Kamm K."/>
            <person name="Grimwood J."/>
            <person name="Schmutz J."/>
            <person name="Shapiro H."/>
            <person name="Grigoriev I.V."/>
            <person name="Buss L.W."/>
            <person name="Schierwater B."/>
            <person name="Dellaporta S.L."/>
            <person name="Rokhsar D.S."/>
        </authorList>
    </citation>
    <scope>NUCLEOTIDE SEQUENCE [LARGE SCALE GENOMIC DNA]</scope>
    <source>
        <strain evidence="14 15">Grell-BS-1999</strain>
    </source>
</reference>
<comment type="similarity">
    <text evidence="2">Belongs to the USE1 family.</text>
</comment>
<dbReference type="OMA" id="KYYTNAQ"/>
<evidence type="ECO:0000256" key="9">
    <source>
        <dbReference type="ARBA" id="ARBA00022989"/>
    </source>
</evidence>